<accession>A0A6B0T4D5</accession>
<dbReference type="InterPro" id="IPR026935">
    <property type="entry name" value="BtrH_N"/>
</dbReference>
<protein>
    <submittedName>
        <fullName evidence="3">DUF4872 domain-containing protein</fullName>
    </submittedName>
</protein>
<dbReference type="RefSeq" id="WP_159762234.1">
    <property type="nucleotide sequence ID" value="NZ_WUUT01000001.1"/>
</dbReference>
<comment type="caution">
    <text evidence="3">The sequence shown here is derived from an EMBL/GenBank/DDBJ whole genome shotgun (WGS) entry which is preliminary data.</text>
</comment>
<dbReference type="EMBL" id="WUUT01000001">
    <property type="protein sequence ID" value="MXR50071.1"/>
    <property type="molecule type" value="Genomic_DNA"/>
</dbReference>
<feature type="domain" description="Butirosin biosynthesis protein H N-terminal" evidence="1">
    <location>
        <begin position="13"/>
        <end position="141"/>
    </location>
</feature>
<dbReference type="OrthoDB" id="197150at2157"/>
<reference evidence="3 4" key="1">
    <citation type="submission" date="2019-12" db="EMBL/GenBank/DDBJ databases">
        <title>Isolation and characterization of three novel carbon monoxide-oxidizing members of Halobacteria from salione crusts and soils.</title>
        <authorList>
            <person name="Myers M.R."/>
            <person name="King G.M."/>
        </authorList>
    </citation>
    <scope>NUCLEOTIDE SEQUENCE [LARGE SCALE GENOMIC DNA]</scope>
    <source>
        <strain evidence="3 4">WSH3</strain>
    </source>
</reference>
<evidence type="ECO:0000313" key="3">
    <source>
        <dbReference type="EMBL" id="MXR50071.1"/>
    </source>
</evidence>
<gene>
    <name evidence="3" type="ORF">GRX03_00405</name>
</gene>
<keyword evidence="4" id="KW-1185">Reference proteome</keyword>
<proteinExistence type="predicted"/>
<evidence type="ECO:0000259" key="1">
    <source>
        <dbReference type="Pfam" id="PF14399"/>
    </source>
</evidence>
<dbReference type="Proteomes" id="UP000466535">
    <property type="component" value="Unassembled WGS sequence"/>
</dbReference>
<evidence type="ECO:0000313" key="4">
    <source>
        <dbReference type="Proteomes" id="UP000466535"/>
    </source>
</evidence>
<name>A0A6B0T4D5_9EURY</name>
<organism evidence="3 4">
    <name type="scientific">Halovenus carboxidivorans</name>
    <dbReference type="NCBI Taxonomy" id="2692199"/>
    <lineage>
        <taxon>Archaea</taxon>
        <taxon>Methanobacteriati</taxon>
        <taxon>Methanobacteriota</taxon>
        <taxon>Stenosarchaea group</taxon>
        <taxon>Halobacteria</taxon>
        <taxon>Halobacteriales</taxon>
        <taxon>Haloarculaceae</taxon>
        <taxon>Halovenus</taxon>
    </lineage>
</organism>
<dbReference type="AlphaFoldDB" id="A0A6B0T4D5"/>
<dbReference type="Pfam" id="PF14399">
    <property type="entry name" value="BtrH_N"/>
    <property type="match status" value="1"/>
</dbReference>
<feature type="domain" description="DUF4872" evidence="2">
    <location>
        <begin position="155"/>
        <end position="330"/>
    </location>
</feature>
<evidence type="ECO:0000259" key="2">
    <source>
        <dbReference type="Pfam" id="PF16169"/>
    </source>
</evidence>
<dbReference type="Pfam" id="PF16169">
    <property type="entry name" value="DUF4872"/>
    <property type="match status" value="1"/>
</dbReference>
<sequence>MPRLDFAHETGAHCGSTSLRDLSTYYGWGFDEATCFGLGEGLGFSYLDLPESPHRAIFGRTGWLERAFFENCAVEHTIHEGERFADAWAAITARIDDGDPVMIFTDLYYLDYYGTDTHFAPHSLLVVGYDDRDGGHVHLADSEFAEIQRLPTDRLREALTSDHVVPLQCRYLTVDDPTVTVDFETAATNALRETATYMLDPSESHRHSKYFSGQGVAEIAAFAEELPEWGDLPDPSWTIRFAYQNIERRGTGGGAFRRLFAAFLKTAADRVGIPDDAPGEMTDIADDWTALGETLREASETDDSDQRRELLAEAGEQARALGTREAEFHRMIRDALGE</sequence>
<dbReference type="InterPro" id="IPR032369">
    <property type="entry name" value="DUF4872"/>
</dbReference>